<organism evidence="2 3">
    <name type="scientific">Aspergillus kawachii</name>
    <name type="common">White koji mold</name>
    <name type="synonym">Aspergillus awamori var. kawachi</name>
    <dbReference type="NCBI Taxonomy" id="1069201"/>
    <lineage>
        <taxon>Eukaryota</taxon>
        <taxon>Fungi</taxon>
        <taxon>Dikarya</taxon>
        <taxon>Ascomycota</taxon>
        <taxon>Pezizomycotina</taxon>
        <taxon>Eurotiomycetes</taxon>
        <taxon>Eurotiomycetidae</taxon>
        <taxon>Eurotiales</taxon>
        <taxon>Aspergillaceae</taxon>
        <taxon>Aspergillus</taxon>
        <taxon>Aspergillus subgen. Circumdati</taxon>
    </lineage>
</organism>
<evidence type="ECO:0000313" key="3">
    <source>
        <dbReference type="Proteomes" id="UP000661280"/>
    </source>
</evidence>
<feature type="region of interest" description="Disordered" evidence="1">
    <location>
        <begin position="23"/>
        <end position="66"/>
    </location>
</feature>
<feature type="compositionally biased region" description="Polar residues" evidence="1">
    <location>
        <begin position="49"/>
        <end position="58"/>
    </location>
</feature>
<evidence type="ECO:0000256" key="1">
    <source>
        <dbReference type="SAM" id="MobiDB-lite"/>
    </source>
</evidence>
<reference evidence="2" key="1">
    <citation type="submission" date="2021-01" db="EMBL/GenBank/DDBJ databases">
        <authorList>
            <consortium name="Aspergillus luchuensis mut. kawachii IFO 4304 genome sequencing consortium"/>
            <person name="Kazuki M."/>
            <person name="Futagami T."/>
        </authorList>
    </citation>
    <scope>NUCLEOTIDE SEQUENCE</scope>
    <source>
        <strain evidence="2">IFO 4308</strain>
    </source>
</reference>
<keyword evidence="3" id="KW-1185">Reference proteome</keyword>
<gene>
    <name evidence="2" type="ORF">AKAW2_51242S</name>
</gene>
<feature type="region of interest" description="Disordered" evidence="1">
    <location>
        <begin position="79"/>
        <end position="169"/>
    </location>
</feature>
<dbReference type="KEGG" id="aluc:AKAW2_51242S"/>
<dbReference type="Proteomes" id="UP000661280">
    <property type="component" value="Chromosome 5"/>
</dbReference>
<dbReference type="EMBL" id="AP024429">
    <property type="protein sequence ID" value="BCS00901.1"/>
    <property type="molecule type" value="Genomic_DNA"/>
</dbReference>
<feature type="compositionally biased region" description="Low complexity" evidence="1">
    <location>
        <begin position="107"/>
        <end position="119"/>
    </location>
</feature>
<dbReference type="RefSeq" id="XP_041544663.1">
    <property type="nucleotide sequence ID" value="XM_041691149.1"/>
</dbReference>
<feature type="compositionally biased region" description="Polar residues" evidence="1">
    <location>
        <begin position="139"/>
        <end position="156"/>
    </location>
</feature>
<dbReference type="AlphaFoldDB" id="A0A7R7WDB0"/>
<evidence type="ECO:0000313" key="2">
    <source>
        <dbReference type="EMBL" id="BCS00901.1"/>
    </source>
</evidence>
<dbReference type="GeneID" id="64962222"/>
<dbReference type="OrthoDB" id="4158609at2759"/>
<proteinExistence type="predicted"/>
<feature type="compositionally biased region" description="Polar residues" evidence="1">
    <location>
        <begin position="27"/>
        <end position="39"/>
    </location>
</feature>
<reference evidence="2" key="2">
    <citation type="submission" date="2021-02" db="EMBL/GenBank/DDBJ databases">
        <title>Aspergillus luchuensis mut. kawachii IFO 4304 genome sequence.</title>
        <authorList>
            <person name="Mori K."/>
            <person name="Kadooka C."/>
            <person name="Goto M."/>
            <person name="Futagami T."/>
        </authorList>
    </citation>
    <scope>NUCLEOTIDE SEQUENCE</scope>
    <source>
        <strain evidence="2">IFO 4308</strain>
    </source>
</reference>
<accession>A0A7R7WDB0</accession>
<protein>
    <submittedName>
        <fullName evidence="2">Uncharacterized protein</fullName>
    </submittedName>
</protein>
<name>A0A7R7WDB0_ASPKA</name>
<sequence>MLRHFRIDDRCHQIYPQLEETDEHTANKLTVDTAPSISSRTKKYKKRGTMSNNQQPQSPRHWHGTVGDRYEHLNVWVRGGPPETYRRPSIPTTTAATATSDRRGSDSSDMSSNSANLSNSPPPSVGDRRRSTGHGASSLFESLTSQKRNSTDQTLNTRRESWNEQGQQGGFFAKWWDGYTRGGSK</sequence>